<sequence>MKILIVRDKSLSDANGTYGRLSIDGKPFCATCEQPWNNNLANHSCIPVGEYVLIPYQSPAHGPTVVFHNPALGIYGTPEMIPKGVSGRSLCEIHNANWPFQVKGCIAVGRDIVDIAPHGLGVTGSVATLAELTARWGNRTGMTASVQEK</sequence>
<organism evidence="2 3">
    <name type="scientific">Undibacterium terreum</name>
    <dbReference type="NCBI Taxonomy" id="1224302"/>
    <lineage>
        <taxon>Bacteria</taxon>
        <taxon>Pseudomonadati</taxon>
        <taxon>Pseudomonadota</taxon>
        <taxon>Betaproteobacteria</taxon>
        <taxon>Burkholderiales</taxon>
        <taxon>Oxalobacteraceae</taxon>
        <taxon>Undibacterium</taxon>
    </lineage>
</organism>
<proteinExistence type="predicted"/>
<dbReference type="Pfam" id="PF18925">
    <property type="entry name" value="DUF5675"/>
    <property type="match status" value="1"/>
</dbReference>
<reference evidence="2" key="2">
    <citation type="submission" date="2020-09" db="EMBL/GenBank/DDBJ databases">
        <authorList>
            <person name="Sun Q."/>
            <person name="Zhou Y."/>
        </authorList>
    </citation>
    <scope>NUCLEOTIDE SEQUENCE</scope>
    <source>
        <strain evidence="2">CGMCC 1.10998</strain>
    </source>
</reference>
<dbReference type="AlphaFoldDB" id="A0A916XGZ6"/>
<feature type="domain" description="DUF5675" evidence="1">
    <location>
        <begin position="13"/>
        <end position="132"/>
    </location>
</feature>
<evidence type="ECO:0000313" key="3">
    <source>
        <dbReference type="Proteomes" id="UP000637423"/>
    </source>
</evidence>
<keyword evidence="3" id="KW-1185">Reference proteome</keyword>
<dbReference type="EMBL" id="BMED01000002">
    <property type="protein sequence ID" value="GGC71336.1"/>
    <property type="molecule type" value="Genomic_DNA"/>
</dbReference>
<evidence type="ECO:0000313" key="2">
    <source>
        <dbReference type="EMBL" id="GGC71336.1"/>
    </source>
</evidence>
<gene>
    <name evidence="2" type="ORF">GCM10011396_18000</name>
</gene>
<accession>A0A916XGZ6</accession>
<comment type="caution">
    <text evidence="2">The sequence shown here is derived from an EMBL/GenBank/DDBJ whole genome shotgun (WGS) entry which is preliminary data.</text>
</comment>
<protein>
    <recommendedName>
        <fullName evidence="1">DUF5675 domain-containing protein</fullName>
    </recommendedName>
</protein>
<dbReference type="Proteomes" id="UP000637423">
    <property type="component" value="Unassembled WGS sequence"/>
</dbReference>
<evidence type="ECO:0000259" key="1">
    <source>
        <dbReference type="Pfam" id="PF18925"/>
    </source>
</evidence>
<dbReference type="InterPro" id="IPR043732">
    <property type="entry name" value="DUF5675"/>
</dbReference>
<dbReference type="RefSeq" id="WP_188565741.1">
    <property type="nucleotide sequence ID" value="NZ_BMED01000002.1"/>
</dbReference>
<name>A0A916XGZ6_9BURK</name>
<reference evidence="2" key="1">
    <citation type="journal article" date="2014" name="Int. J. Syst. Evol. Microbiol.">
        <title>Complete genome sequence of Corynebacterium casei LMG S-19264T (=DSM 44701T), isolated from a smear-ripened cheese.</title>
        <authorList>
            <consortium name="US DOE Joint Genome Institute (JGI-PGF)"/>
            <person name="Walter F."/>
            <person name="Albersmeier A."/>
            <person name="Kalinowski J."/>
            <person name="Ruckert C."/>
        </authorList>
    </citation>
    <scope>NUCLEOTIDE SEQUENCE</scope>
    <source>
        <strain evidence="2">CGMCC 1.10998</strain>
    </source>
</reference>